<accession>A0A1J0R5D0</accession>
<evidence type="ECO:0000256" key="7">
    <source>
        <dbReference type="ARBA" id="ARBA00023288"/>
    </source>
</evidence>
<feature type="domain" description="Trypanosome variant surface glycoprotein A-type N-terminal" evidence="8">
    <location>
        <begin position="34"/>
        <end position="342"/>
    </location>
</feature>
<keyword evidence="5" id="KW-0472">Membrane</keyword>
<evidence type="ECO:0000313" key="10">
    <source>
        <dbReference type="EMBL" id="APD73011.1"/>
    </source>
</evidence>
<evidence type="ECO:0000256" key="1">
    <source>
        <dbReference type="ARBA" id="ARBA00002523"/>
    </source>
</evidence>
<name>A0A1J0R5D0_9TRYP</name>
<evidence type="ECO:0000256" key="3">
    <source>
        <dbReference type="ARBA" id="ARBA00022475"/>
    </source>
</evidence>
<keyword evidence="3" id="KW-1003">Cell membrane</keyword>
<evidence type="ECO:0000256" key="5">
    <source>
        <dbReference type="ARBA" id="ARBA00023136"/>
    </source>
</evidence>
<comment type="function">
    <text evidence="1">VSG forms a coat on the surface of the parasite. The trypanosome evades the immune response of the host by expressing a series of antigenically distinct VSGs from an estimated 1000 VSG genes.</text>
</comment>
<keyword evidence="6" id="KW-0325">Glycoprotein</keyword>
<evidence type="ECO:0000256" key="4">
    <source>
        <dbReference type="ARBA" id="ARBA00022622"/>
    </source>
</evidence>
<dbReference type="InterPro" id="IPR001812">
    <property type="entry name" value="Trypano_VSG_A_N_dom"/>
</dbReference>
<dbReference type="SUPFAM" id="SSF58087">
    <property type="entry name" value="Variant surface glycoprotein (N-terminal domain)"/>
    <property type="match status" value="1"/>
</dbReference>
<reference evidence="10" key="1">
    <citation type="submission" date="2016-08" db="EMBL/GenBank/DDBJ databases">
        <title>VSG repertoire of Trypanosoma brucei EATRO 1125.</title>
        <authorList>
            <person name="Cross G.A."/>
        </authorList>
    </citation>
    <scope>NUCLEOTIDE SEQUENCE</scope>
    <source>
        <strain evidence="10">EATRO 1125</strain>
    </source>
</reference>
<dbReference type="InterPro" id="IPR019609">
    <property type="entry name" value="Variant_surf_glycoprt_trypan_C"/>
</dbReference>
<dbReference type="VEuPathDB" id="TriTrypDB:Tb427_000291500"/>
<dbReference type="Pfam" id="PF00913">
    <property type="entry name" value="Trypan_glycop"/>
    <property type="match status" value="1"/>
</dbReference>
<evidence type="ECO:0000256" key="6">
    <source>
        <dbReference type="ARBA" id="ARBA00023180"/>
    </source>
</evidence>
<feature type="domain" description="Trypanosome variant surface glycoprotein C-terminal" evidence="9">
    <location>
        <begin position="411"/>
        <end position="518"/>
    </location>
</feature>
<evidence type="ECO:0000256" key="2">
    <source>
        <dbReference type="ARBA" id="ARBA00004609"/>
    </source>
</evidence>
<dbReference type="GO" id="GO:0042783">
    <property type="term" value="P:symbiont-mediated evasion of host immune response"/>
    <property type="evidence" value="ECO:0007669"/>
    <property type="project" value="InterPro"/>
</dbReference>
<sequence length="521" mass="55036">MERMQKLKAQWPTASAIKTVLAFFIAIPIDDAIAATTAKGALHHTNLGNLCDLAANLANAADSIKAKLGEVRTEINKEQKISQTAFVAAGERKPPNATVEFTTALIGLKMAKVRETLLTTAEQASTAALKAGIAAGAVKEIFAVLEQLTKDAGTSSTAQSVCLINGDNSNGQTGTGIKATNPGNLAKCFTLGGGAAGSEEDPFSVRSKLSATVTGDDLFTAAAAAQGNAGCALTNIDTDSFGKTGASITSLNLAGGIIQLATTGGNNHQQSAIIAHTTVQAGAPDLHNAITAYKTVMQTIQTNLLGEIKKLAEETWKTAKNDPDIKKAFIASGLATPETEELPESLEATYKDYLAGRAKWSQGIEDGDLQNAFTKTAYAQQKRQKDLLQLAAKQEKCLTGTTGDDTKKKECNKHHDNQTNSEKLQCTYDENAADGKKCKPKPGTENTAAEAGEAAATGCAKHGTDKKACENDKTCDKQNCAFRKDKDNEDDKDTEKFRNGSFLVNKKLALISSTFKRLVTL</sequence>
<keyword evidence="7" id="KW-0449">Lipoprotein</keyword>
<comment type="subcellular location">
    <subcellularLocation>
        <location evidence="2">Cell membrane</location>
        <topology evidence="2">Lipid-anchor</topology>
        <topology evidence="2">GPI-anchor</topology>
    </subcellularLocation>
</comment>
<evidence type="ECO:0000259" key="9">
    <source>
        <dbReference type="Pfam" id="PF10659"/>
    </source>
</evidence>
<dbReference type="EMBL" id="KX699055">
    <property type="protein sequence ID" value="APD73011.1"/>
    <property type="molecule type" value="Genomic_DNA"/>
</dbReference>
<dbReference type="AlphaFoldDB" id="A0A1J0R5D0"/>
<proteinExistence type="predicted"/>
<protein>
    <submittedName>
        <fullName evidence="10">Variant surface glycoprotein 1125.160</fullName>
    </submittedName>
</protein>
<keyword evidence="4" id="KW-0336">GPI-anchor</keyword>
<dbReference type="Gene3D" id="3.90.150.10">
    <property type="entry name" value="Variant Surface Glycoprotein, subunit A domain 1"/>
    <property type="match status" value="1"/>
</dbReference>
<dbReference type="GO" id="GO:0005886">
    <property type="term" value="C:plasma membrane"/>
    <property type="evidence" value="ECO:0007669"/>
    <property type="project" value="UniProtKB-SubCell"/>
</dbReference>
<organism evidence="10">
    <name type="scientific">Trypanosoma brucei</name>
    <dbReference type="NCBI Taxonomy" id="5691"/>
    <lineage>
        <taxon>Eukaryota</taxon>
        <taxon>Discoba</taxon>
        <taxon>Euglenozoa</taxon>
        <taxon>Kinetoplastea</taxon>
        <taxon>Metakinetoplastina</taxon>
        <taxon>Trypanosomatida</taxon>
        <taxon>Trypanosomatidae</taxon>
        <taxon>Trypanosoma</taxon>
    </lineage>
</organism>
<dbReference type="VEuPathDB" id="TriTrypDB:Tb427_000291400"/>
<dbReference type="GO" id="GO:0098552">
    <property type="term" value="C:side of membrane"/>
    <property type="evidence" value="ECO:0007669"/>
    <property type="project" value="UniProtKB-KW"/>
</dbReference>
<evidence type="ECO:0000259" key="8">
    <source>
        <dbReference type="Pfam" id="PF00913"/>
    </source>
</evidence>
<dbReference type="Pfam" id="PF10659">
    <property type="entry name" value="Trypan_glycop_C"/>
    <property type="match status" value="1"/>
</dbReference>